<dbReference type="GO" id="GO:0005975">
    <property type="term" value="P:carbohydrate metabolic process"/>
    <property type="evidence" value="ECO:0007669"/>
    <property type="project" value="InterPro"/>
</dbReference>
<dbReference type="Proteomes" id="UP000262172">
    <property type="component" value="Unassembled WGS sequence"/>
</dbReference>
<dbReference type="Gene3D" id="2.60.40.10">
    <property type="entry name" value="Immunoglobulins"/>
    <property type="match status" value="1"/>
</dbReference>
<dbReference type="InterPro" id="IPR013783">
    <property type="entry name" value="Ig-like_fold"/>
</dbReference>
<dbReference type="CDD" id="cd02857">
    <property type="entry name" value="E_set_CDase_PDE_N"/>
    <property type="match status" value="1"/>
</dbReference>
<gene>
    <name evidence="4" type="ORF">DY023_07115</name>
</gene>
<keyword evidence="1 4" id="KW-0378">Hydrolase</keyword>
<dbReference type="InterPro" id="IPR014756">
    <property type="entry name" value="Ig_E-set"/>
</dbReference>
<comment type="caution">
    <text evidence="4">The sequence shown here is derived from an EMBL/GenBank/DDBJ whole genome shotgun (WGS) entry which is preliminary data.</text>
</comment>
<name>A0A371NV77_9MICO</name>
<dbReference type="Gene3D" id="3.20.20.80">
    <property type="entry name" value="Glycosidases"/>
    <property type="match status" value="1"/>
</dbReference>
<evidence type="ECO:0000256" key="1">
    <source>
        <dbReference type="ARBA" id="ARBA00022801"/>
    </source>
</evidence>
<dbReference type="InterPro" id="IPR017853">
    <property type="entry name" value="GH"/>
</dbReference>
<keyword evidence="5" id="KW-1185">Reference proteome</keyword>
<dbReference type="InterPro" id="IPR004185">
    <property type="entry name" value="Glyco_hydro_13_lg-like_dom"/>
</dbReference>
<dbReference type="AlphaFoldDB" id="A0A371NV77"/>
<evidence type="ECO:0000313" key="5">
    <source>
        <dbReference type="Proteomes" id="UP000262172"/>
    </source>
</evidence>
<sequence>MTSLHALPHHDGSELYAPVRTPVLGGRYAVRLRIPTEFGRIESAAVRVVSDGEPCFYAMAASEPVTGTGDGCEWWTGEFDIPNPVTRYRFLLNTVDGDAWWLSADGVDRIEPTDNRDFRVTTFDPAPEWAASQVMYQIFPDRFARSAAADDRALPDWAQHADWTAPVISTGPDTSRQWFGGDLDGIVEHLDHLERLGVTLIYLTPFFPARSNHRYDASTFEVVDPLLGGDAALIRLVEAAHGRGMRVIGDLTTNHTGAAHEWFTAALGNPSAEESDFYYWTNPQQTEYVAWYGVPSLPKLDWASDTLCRRFIEGPESVLAKWLQPPFNLDGWRIDVANMTGRLRDVDLNREVQRTVRQTMDTTAPGRVLYAESTNDAAGDFDGEGWQAPMSYSAFTRPVWHWLREPSGDPAHHFGIPFRVEPRYSAADVVKSYRNFTAPYPWAVRELAMNAIDTHDTPRFAQQADDAAQIVAAGLSMTLPGTPVIFAGDEFGLHGTHGEDSRTPLPWGTTPRLADAYGGLARLRVASRALQRGGLRWLHADDECMIFVRETSEEALLVFASSGAATVELPRVAVGAVGEAAVSFGDTAAEQLADVIRITSTGLAFAVWHVVEDGEPVAQADAGRLVDLARA</sequence>
<dbReference type="InterPro" id="IPR006047">
    <property type="entry name" value="GH13_cat_dom"/>
</dbReference>
<dbReference type="PANTHER" id="PTHR10357:SF210">
    <property type="entry name" value="MALTODEXTRIN GLUCOSIDASE"/>
    <property type="match status" value="1"/>
</dbReference>
<protein>
    <submittedName>
        <fullName evidence="4">Glycoside hydrolase family 13 protein</fullName>
    </submittedName>
</protein>
<evidence type="ECO:0000313" key="4">
    <source>
        <dbReference type="EMBL" id="REJ06237.1"/>
    </source>
</evidence>
<dbReference type="GO" id="GO:0004553">
    <property type="term" value="F:hydrolase activity, hydrolyzing O-glycosyl compounds"/>
    <property type="evidence" value="ECO:0007669"/>
    <property type="project" value="InterPro"/>
</dbReference>
<dbReference type="OrthoDB" id="9043248at2"/>
<accession>A0A371NV77</accession>
<dbReference type="SUPFAM" id="SSF51445">
    <property type="entry name" value="(Trans)glycosidases"/>
    <property type="match status" value="1"/>
</dbReference>
<feature type="domain" description="Glycosyl hydrolase family 13 catalytic" evidence="3">
    <location>
        <begin position="137"/>
        <end position="524"/>
    </location>
</feature>
<organism evidence="4 5">
    <name type="scientific">Microbacterium bovistercoris</name>
    <dbReference type="NCBI Taxonomy" id="2293570"/>
    <lineage>
        <taxon>Bacteria</taxon>
        <taxon>Bacillati</taxon>
        <taxon>Actinomycetota</taxon>
        <taxon>Actinomycetes</taxon>
        <taxon>Micrococcales</taxon>
        <taxon>Microbacteriaceae</taxon>
        <taxon>Microbacterium</taxon>
    </lineage>
</organism>
<proteinExistence type="predicted"/>
<dbReference type="SUPFAM" id="SSF81296">
    <property type="entry name" value="E set domains"/>
    <property type="match status" value="1"/>
</dbReference>
<dbReference type="RefSeq" id="WP_116241653.1">
    <property type="nucleotide sequence ID" value="NZ_QUAB01000037.1"/>
</dbReference>
<dbReference type="Pfam" id="PF00128">
    <property type="entry name" value="Alpha-amylase"/>
    <property type="match status" value="1"/>
</dbReference>
<keyword evidence="2" id="KW-0326">Glycosidase</keyword>
<dbReference type="SMART" id="SM00642">
    <property type="entry name" value="Aamy"/>
    <property type="match status" value="1"/>
</dbReference>
<evidence type="ECO:0000259" key="3">
    <source>
        <dbReference type="SMART" id="SM00642"/>
    </source>
</evidence>
<evidence type="ECO:0000256" key="2">
    <source>
        <dbReference type="ARBA" id="ARBA00023295"/>
    </source>
</evidence>
<dbReference type="PANTHER" id="PTHR10357">
    <property type="entry name" value="ALPHA-AMYLASE FAMILY MEMBER"/>
    <property type="match status" value="1"/>
</dbReference>
<dbReference type="EMBL" id="QUAB01000037">
    <property type="protein sequence ID" value="REJ06237.1"/>
    <property type="molecule type" value="Genomic_DNA"/>
</dbReference>
<reference evidence="4 5" key="1">
    <citation type="submission" date="2018-08" db="EMBL/GenBank/DDBJ databases">
        <title>Isolation, diversity and antifungal activity of Actinobacteria from cow dung.</title>
        <authorList>
            <person name="Ling L."/>
        </authorList>
    </citation>
    <scope>NUCLEOTIDE SEQUENCE [LARGE SCALE GENOMIC DNA]</scope>
    <source>
        <strain evidence="4 5">NEAU-LLE</strain>
    </source>
</reference>